<dbReference type="InterPro" id="IPR036047">
    <property type="entry name" value="F-box-like_dom_sf"/>
</dbReference>
<accession>A0A914VCP1</accession>
<keyword evidence="2" id="KW-1185">Reference proteome</keyword>
<dbReference type="InterPro" id="IPR001810">
    <property type="entry name" value="F-box_dom"/>
</dbReference>
<reference evidence="3" key="1">
    <citation type="submission" date="2022-11" db="UniProtKB">
        <authorList>
            <consortium name="WormBaseParasite"/>
        </authorList>
    </citation>
    <scope>IDENTIFICATION</scope>
</reference>
<proteinExistence type="predicted"/>
<dbReference type="AlphaFoldDB" id="A0A914VCP1"/>
<evidence type="ECO:0000259" key="1">
    <source>
        <dbReference type="PROSITE" id="PS50181"/>
    </source>
</evidence>
<dbReference type="Pfam" id="PF00646">
    <property type="entry name" value="F-box"/>
    <property type="match status" value="1"/>
</dbReference>
<evidence type="ECO:0000313" key="2">
    <source>
        <dbReference type="Proteomes" id="UP000887566"/>
    </source>
</evidence>
<evidence type="ECO:0000313" key="3">
    <source>
        <dbReference type="WBParaSite" id="PSAMB.scaffold1827size27553.g15056.t1"/>
    </source>
</evidence>
<dbReference type="CDD" id="cd09917">
    <property type="entry name" value="F-box_SF"/>
    <property type="match status" value="1"/>
</dbReference>
<protein>
    <submittedName>
        <fullName evidence="3">F-box domain-containing protein</fullName>
    </submittedName>
</protein>
<feature type="domain" description="F-box" evidence="1">
    <location>
        <begin position="45"/>
        <end position="93"/>
    </location>
</feature>
<name>A0A914VCP1_9BILA</name>
<dbReference type="SUPFAM" id="SSF81383">
    <property type="entry name" value="F-box domain"/>
    <property type="match status" value="1"/>
</dbReference>
<organism evidence="2 3">
    <name type="scientific">Plectus sambesii</name>
    <dbReference type="NCBI Taxonomy" id="2011161"/>
    <lineage>
        <taxon>Eukaryota</taxon>
        <taxon>Metazoa</taxon>
        <taxon>Ecdysozoa</taxon>
        <taxon>Nematoda</taxon>
        <taxon>Chromadorea</taxon>
        <taxon>Plectida</taxon>
        <taxon>Plectina</taxon>
        <taxon>Plectoidea</taxon>
        <taxon>Plectidae</taxon>
        <taxon>Plectus</taxon>
    </lineage>
</organism>
<sequence length="393" mass="44137">MSVVDLETEVARLQAENERLRRALPDFSGPILCGKPTGRLPDNISEQFSQLPDDPFEQVLRFLPALQVAQMRRVSRRFNHLIKKCSNTMPKKECNGSVMFEINLTGQYTVDWFDDSGRKIMTTQLASGEVALSELLRFICIGGSMHFSHGLSAADEVLDQLCKAWVTIRPKKVIFGGNLSHTSRDSLRAFLVKVEPFVKELLFRNACNIADSLLSDDVIDAAGSELPNFNIGDETLLAMADADHMPWYFRVMGCSGITPNGIRAFIQKWMKKGEPKAGANSAGDRYEDKLDWRTLTFYKCANMTPAAVEEACGDLVMKKTIVSVYREKMNDPILYSINCNSRNRRLEIRFNSDRFFSRLVTKSISGAVPDVILPKLFVDSSGSDTELYDEDDA</sequence>
<dbReference type="SMART" id="SM00256">
    <property type="entry name" value="FBOX"/>
    <property type="match status" value="1"/>
</dbReference>
<dbReference type="WBParaSite" id="PSAMB.scaffold1827size27553.g15056.t1">
    <property type="protein sequence ID" value="PSAMB.scaffold1827size27553.g15056.t1"/>
    <property type="gene ID" value="PSAMB.scaffold1827size27553.g15056"/>
</dbReference>
<dbReference type="PROSITE" id="PS50181">
    <property type="entry name" value="FBOX"/>
    <property type="match status" value="1"/>
</dbReference>
<dbReference type="Proteomes" id="UP000887566">
    <property type="component" value="Unplaced"/>
</dbReference>